<organism evidence="3 4">
    <name type="scientific">Skermanella cutis</name>
    <dbReference type="NCBI Taxonomy" id="2775420"/>
    <lineage>
        <taxon>Bacteria</taxon>
        <taxon>Pseudomonadati</taxon>
        <taxon>Pseudomonadota</taxon>
        <taxon>Alphaproteobacteria</taxon>
        <taxon>Rhodospirillales</taxon>
        <taxon>Azospirillaceae</taxon>
        <taxon>Skermanella</taxon>
    </lineage>
</organism>
<evidence type="ECO:0000313" key="3">
    <source>
        <dbReference type="EMBL" id="QQP90276.1"/>
    </source>
</evidence>
<dbReference type="Pfam" id="PF07885">
    <property type="entry name" value="Ion_trans_2"/>
    <property type="match status" value="1"/>
</dbReference>
<evidence type="ECO:0000256" key="1">
    <source>
        <dbReference type="SAM" id="Phobius"/>
    </source>
</evidence>
<feature type="transmembrane region" description="Helical" evidence="1">
    <location>
        <begin position="59"/>
        <end position="82"/>
    </location>
</feature>
<keyword evidence="1" id="KW-1133">Transmembrane helix</keyword>
<feature type="transmembrane region" description="Helical" evidence="1">
    <location>
        <begin position="6"/>
        <end position="27"/>
    </location>
</feature>
<dbReference type="InterPro" id="IPR013099">
    <property type="entry name" value="K_chnl_dom"/>
</dbReference>
<protein>
    <recommendedName>
        <fullName evidence="2">Potassium channel domain-containing protein</fullName>
    </recommendedName>
</protein>
<dbReference type="RefSeq" id="WP_201077261.1">
    <property type="nucleotide sequence ID" value="NZ_CP067420.1"/>
</dbReference>
<evidence type="ECO:0000313" key="4">
    <source>
        <dbReference type="Proteomes" id="UP000595197"/>
    </source>
</evidence>
<dbReference type="Proteomes" id="UP000595197">
    <property type="component" value="Chromosome"/>
</dbReference>
<dbReference type="Gene3D" id="1.10.287.70">
    <property type="match status" value="1"/>
</dbReference>
<name>A0ABX7B7E0_9PROT</name>
<evidence type="ECO:0000259" key="2">
    <source>
        <dbReference type="Pfam" id="PF07885"/>
    </source>
</evidence>
<keyword evidence="4" id="KW-1185">Reference proteome</keyword>
<proteinExistence type="predicted"/>
<dbReference type="EMBL" id="CP067420">
    <property type="protein sequence ID" value="QQP90276.1"/>
    <property type="molecule type" value="Genomic_DNA"/>
</dbReference>
<dbReference type="SUPFAM" id="SSF81324">
    <property type="entry name" value="Voltage-gated potassium channels"/>
    <property type="match status" value="1"/>
</dbReference>
<keyword evidence="1" id="KW-0812">Transmembrane</keyword>
<sequence length="342" mass="37258">MSLVFAVAGLAVIALALSDIFVTSLTLRGAGPVTRRLTSTLWRIARAFFLKNRGLRSSLALVGPLIAAATVINWLLLLWIGWTLVFVAGTGNVLIDSTDEPADWLGKAYFVGYTLSTLGLGDIRPDGPGWRLATALASINGFLTVSLAATYLLPVVMAAARQRQLAVYIHGLGDTPADVVLSGWDGKGFTALEQHLAALAPMVMEVGHQHLVYPVLYAFHNTRREAAFDMKIAVLDEALHLLHFGVAPDVRPVTAATRPLEVGITSLLERMRDAAIEATSEPPVLPDLERLRRHGIPVVGMDEFRRSMGTRAPRRCQMQAVVLDAGWSWDDVGPERERDARR</sequence>
<gene>
    <name evidence="3" type="ORF">IGS68_03175</name>
</gene>
<keyword evidence="1" id="KW-0472">Membrane</keyword>
<feature type="domain" description="Potassium channel" evidence="2">
    <location>
        <begin position="83"/>
        <end position="153"/>
    </location>
</feature>
<reference evidence="3" key="1">
    <citation type="submission" date="2021-02" db="EMBL/GenBank/DDBJ databases">
        <title>Skermanella TT6 skin isolate.</title>
        <authorList>
            <person name="Lee K."/>
            <person name="Ganzorig M."/>
        </authorList>
    </citation>
    <scope>NUCLEOTIDE SEQUENCE</scope>
    <source>
        <strain evidence="3">TT6</strain>
    </source>
</reference>
<feature type="transmembrane region" description="Helical" evidence="1">
    <location>
        <begin position="132"/>
        <end position="153"/>
    </location>
</feature>
<accession>A0ABX7B7E0</accession>